<dbReference type="AlphaFoldDB" id="A0A330L608"/>
<protein>
    <submittedName>
        <fullName evidence="7">Lipid A biosynthesis acyltransferase</fullName>
    </submittedName>
</protein>
<reference evidence="8" key="1">
    <citation type="submission" date="2018-04" db="EMBL/GenBank/DDBJ databases">
        <authorList>
            <person name="Lucker S."/>
            <person name="Sakoula D."/>
        </authorList>
    </citation>
    <scope>NUCLEOTIDE SEQUENCE [LARGE SCALE GENOMIC DNA]</scope>
</reference>
<evidence type="ECO:0000256" key="3">
    <source>
        <dbReference type="ARBA" id="ARBA00022519"/>
    </source>
</evidence>
<evidence type="ECO:0000313" key="8">
    <source>
        <dbReference type="Proteomes" id="UP000248168"/>
    </source>
</evidence>
<comment type="subcellular location">
    <subcellularLocation>
        <location evidence="1">Cell inner membrane</location>
    </subcellularLocation>
</comment>
<evidence type="ECO:0000256" key="1">
    <source>
        <dbReference type="ARBA" id="ARBA00004533"/>
    </source>
</evidence>
<dbReference type="GO" id="GO:0005886">
    <property type="term" value="C:plasma membrane"/>
    <property type="evidence" value="ECO:0007669"/>
    <property type="project" value="UniProtKB-SubCell"/>
</dbReference>
<evidence type="ECO:0000256" key="4">
    <source>
        <dbReference type="ARBA" id="ARBA00022679"/>
    </source>
</evidence>
<keyword evidence="4 7" id="KW-0808">Transferase</keyword>
<keyword evidence="3" id="KW-0997">Cell inner membrane</keyword>
<dbReference type="EMBL" id="OUNR01000012">
    <property type="protein sequence ID" value="SPP64780.1"/>
    <property type="molecule type" value="Genomic_DNA"/>
</dbReference>
<sequence>MTPGWKQQQERGNRRVIRLMAWVAQALGRPVARALLYPICLYYLCGSPQANRALRRYYEHLQGHAPGWPALFRHYHSFAATILDRVYCLRGRFDLFDIRIHGLDVLDSALAKGSGCLLLGSHLGSFEVVRAVGLSREQIAVKVLMDEQNAPLIRALIQELNPAVAETVIQVGGVDTMLQVQECLAGGGVVGIMGDRLMVEDQSVRCEFLGEGAAFPSGPVRLAHAVRAPIVLFFGLYRGGNRYDIHLELLSESVRLSADHRHEDVRRWTQHYADRLAHYSHDAPDNWFNFYDFWQASS</sequence>
<keyword evidence="5" id="KW-0472">Membrane</keyword>
<dbReference type="CDD" id="cd07984">
    <property type="entry name" value="LPLAT_LABLAT-like"/>
    <property type="match status" value="1"/>
</dbReference>
<evidence type="ECO:0000256" key="6">
    <source>
        <dbReference type="ARBA" id="ARBA00023315"/>
    </source>
</evidence>
<dbReference type="GO" id="GO:0009247">
    <property type="term" value="P:glycolipid biosynthetic process"/>
    <property type="evidence" value="ECO:0007669"/>
    <property type="project" value="UniProtKB-ARBA"/>
</dbReference>
<dbReference type="GO" id="GO:0016746">
    <property type="term" value="F:acyltransferase activity"/>
    <property type="evidence" value="ECO:0007669"/>
    <property type="project" value="UniProtKB-KW"/>
</dbReference>
<dbReference type="PANTHER" id="PTHR30606:SF9">
    <property type="entry name" value="LIPID A BIOSYNTHESIS LAUROYLTRANSFERASE"/>
    <property type="match status" value="1"/>
</dbReference>
<dbReference type="Pfam" id="PF03279">
    <property type="entry name" value="Lip_A_acyltrans"/>
    <property type="match status" value="1"/>
</dbReference>
<dbReference type="PANTHER" id="PTHR30606">
    <property type="entry name" value="LIPID A BIOSYNTHESIS LAUROYL ACYLTRANSFERASE"/>
    <property type="match status" value="1"/>
</dbReference>
<dbReference type="Proteomes" id="UP000248168">
    <property type="component" value="Unassembled WGS sequence"/>
</dbReference>
<dbReference type="InParanoid" id="A0A330L608"/>
<keyword evidence="2" id="KW-1003">Cell membrane</keyword>
<keyword evidence="6 7" id="KW-0012">Acyltransferase</keyword>
<evidence type="ECO:0000313" key="7">
    <source>
        <dbReference type="EMBL" id="SPP64780.1"/>
    </source>
</evidence>
<accession>A0A330L608</accession>
<organism evidence="7 8">
    <name type="scientific">Nitrospira lenta</name>
    <dbReference type="NCBI Taxonomy" id="1436998"/>
    <lineage>
        <taxon>Bacteria</taxon>
        <taxon>Pseudomonadati</taxon>
        <taxon>Nitrospirota</taxon>
        <taxon>Nitrospiria</taxon>
        <taxon>Nitrospirales</taxon>
        <taxon>Nitrospiraceae</taxon>
        <taxon>Nitrospira</taxon>
    </lineage>
</organism>
<dbReference type="RefSeq" id="WP_121989114.1">
    <property type="nucleotide sequence ID" value="NZ_OUNR01000012.1"/>
</dbReference>
<evidence type="ECO:0000256" key="5">
    <source>
        <dbReference type="ARBA" id="ARBA00023136"/>
    </source>
</evidence>
<gene>
    <name evidence="7" type="ORF">NITLEN_20420</name>
</gene>
<proteinExistence type="predicted"/>
<keyword evidence="8" id="KW-1185">Reference proteome</keyword>
<name>A0A330L608_9BACT</name>
<dbReference type="InterPro" id="IPR014548">
    <property type="entry name" value="Ac_Trasf"/>
</dbReference>
<evidence type="ECO:0000256" key="2">
    <source>
        <dbReference type="ARBA" id="ARBA00022475"/>
    </source>
</evidence>
<dbReference type="InterPro" id="IPR004960">
    <property type="entry name" value="LipA_acyltrans"/>
</dbReference>
<dbReference type="PIRSF" id="PIRSF028561">
    <property type="entry name" value="Ac_Trasf"/>
    <property type="match status" value="1"/>
</dbReference>
<dbReference type="OrthoDB" id="9808633at2"/>